<evidence type="ECO:0000313" key="6">
    <source>
        <dbReference type="Proteomes" id="UP001146120"/>
    </source>
</evidence>
<dbReference type="InterPro" id="IPR001849">
    <property type="entry name" value="PH_domain"/>
</dbReference>
<dbReference type="GO" id="GO:0005096">
    <property type="term" value="F:GTPase activator activity"/>
    <property type="evidence" value="ECO:0007669"/>
    <property type="project" value="UniProtKB-KW"/>
</dbReference>
<name>A0AAV2YJP2_9STRA</name>
<feature type="compositionally biased region" description="Low complexity" evidence="2">
    <location>
        <begin position="312"/>
        <end position="336"/>
    </location>
</feature>
<feature type="compositionally biased region" description="Low complexity" evidence="2">
    <location>
        <begin position="27"/>
        <end position="36"/>
    </location>
</feature>
<dbReference type="Pfam" id="PF00620">
    <property type="entry name" value="RhoGAP"/>
    <property type="match status" value="1"/>
</dbReference>
<dbReference type="PANTHER" id="PTHR46075:SF5">
    <property type="entry name" value="PHOSPHATIDYLINOSITOL 3-KINASE REGULATORY SUBUNIT ALPHA"/>
    <property type="match status" value="1"/>
</dbReference>
<feature type="compositionally biased region" description="Polar residues" evidence="2">
    <location>
        <begin position="371"/>
        <end position="389"/>
    </location>
</feature>
<dbReference type="SMART" id="SM00233">
    <property type="entry name" value="PH"/>
    <property type="match status" value="1"/>
</dbReference>
<feature type="region of interest" description="Disordered" evidence="2">
    <location>
        <begin position="558"/>
        <end position="594"/>
    </location>
</feature>
<evidence type="ECO:0000259" key="3">
    <source>
        <dbReference type="PROSITE" id="PS50003"/>
    </source>
</evidence>
<evidence type="ECO:0000313" key="5">
    <source>
        <dbReference type="EMBL" id="DAZ94321.1"/>
    </source>
</evidence>
<dbReference type="InterPro" id="IPR051854">
    <property type="entry name" value="Rho-type_GAP"/>
</dbReference>
<dbReference type="InterPro" id="IPR008936">
    <property type="entry name" value="Rho_GTPase_activation_prot"/>
</dbReference>
<feature type="compositionally biased region" description="Low complexity" evidence="2">
    <location>
        <begin position="238"/>
        <end position="248"/>
    </location>
</feature>
<sequence>MATAFAARFQRQRRTNTPKERVGEILSDNSDVSSVDGDGDDRQAVVQPRKLTSGDGEQQQPEAQLSGDKDRAKASAKEKAVGGVLRKSSPQQLRGHGAQVTARSASRKSTSRKWYSDSDEDELEETQDALEETKSPGPPQDNKAKAAVPLKKQSSDEPEESDDDSDAAAPQKGSKIKRLPIASPESIKTVQLTSPSNPSTPGAATELGAKKKTGFQKLVAKTRTLSPFGSKKKGFDVPSPASSTPTTPDMNRQQPSLPTPAQNALPRAVTSPMSDVASLVQNERTDSNSRVRSRRQSQDTEGRPTPSSDVISPASVASSRRESVSAASATSSAAAGAETNMIVNRRTSRIKNSGTNSEAAVGVRTLTSVGENTASSRRGTEVFSPNLSDALSPGQRKVPGAFPGKPGSGVLLEGWLRQKQRRGMKGMKKWNSRYFVLYGKSNEVRYYADVVQSAWGPIPLGEIGSISLRLIQRIGKPSHPKYKACRFDITCRNAWGTHYADDYVSSEEENEDNNSNNKQEKTSTPRSSRVYSLMADSPQIAVAWVTMLDSLLVRSANSPRPDIAPSGGATNSGSGGSKRGPTATSKVMTRRRSSTLDMENTVIVRAGESVPHGVKLAINYIFDSTPGIETEQFYVPEPDPSAFKNGLRFLNQFSADPTRTSTRSQLDSYLDPVIAGGVVKLWLKQMEHPIIPFEMYDDFHALSADAKTAPFELHRNLKALVAALPRRNFAMLACLLFHLNDVNEYASKNGMDAERLTLIFTDYIMRPRQPTDNENERDSARLVVKIMIEHVDAIIDEKEADIMKHE</sequence>
<comment type="caution">
    <text evidence="5">The sequence shown here is derived from an EMBL/GenBank/DDBJ whole genome shotgun (WGS) entry which is preliminary data.</text>
</comment>
<dbReference type="InterPro" id="IPR011993">
    <property type="entry name" value="PH-like_dom_sf"/>
</dbReference>
<dbReference type="SMART" id="SM00324">
    <property type="entry name" value="RhoGAP"/>
    <property type="match status" value="1"/>
</dbReference>
<dbReference type="GO" id="GO:0007165">
    <property type="term" value="P:signal transduction"/>
    <property type="evidence" value="ECO:0007669"/>
    <property type="project" value="InterPro"/>
</dbReference>
<dbReference type="AlphaFoldDB" id="A0AAV2YJP2"/>
<keyword evidence="1" id="KW-0343">GTPase activation</keyword>
<dbReference type="CDD" id="cd00159">
    <property type="entry name" value="RhoGAP"/>
    <property type="match status" value="1"/>
</dbReference>
<dbReference type="EMBL" id="DAKRPA010000256">
    <property type="protein sequence ID" value="DAZ94321.1"/>
    <property type="molecule type" value="Genomic_DNA"/>
</dbReference>
<feature type="region of interest" description="Disordered" evidence="2">
    <location>
        <begin position="1"/>
        <end position="336"/>
    </location>
</feature>
<gene>
    <name evidence="5" type="ORF">N0F65_012124</name>
</gene>
<dbReference type="InterPro" id="IPR000198">
    <property type="entry name" value="RhoGAP_dom"/>
</dbReference>
<dbReference type="Gene3D" id="2.30.29.30">
    <property type="entry name" value="Pleckstrin-homology domain (PH domain)/Phosphotyrosine-binding domain (PTB)"/>
    <property type="match status" value="1"/>
</dbReference>
<feature type="compositionally biased region" description="Acidic residues" evidence="2">
    <location>
        <begin position="156"/>
        <end position="166"/>
    </location>
</feature>
<dbReference type="Gene3D" id="1.10.555.10">
    <property type="entry name" value="Rho GTPase activation protein"/>
    <property type="match status" value="1"/>
</dbReference>
<accession>A0AAV2YJP2</accession>
<dbReference type="PANTHER" id="PTHR46075">
    <property type="entry name" value="CHIMERIN FAMILY MEMBER"/>
    <property type="match status" value="1"/>
</dbReference>
<organism evidence="5 6">
    <name type="scientific">Lagenidium giganteum</name>
    <dbReference type="NCBI Taxonomy" id="4803"/>
    <lineage>
        <taxon>Eukaryota</taxon>
        <taxon>Sar</taxon>
        <taxon>Stramenopiles</taxon>
        <taxon>Oomycota</taxon>
        <taxon>Peronosporomycetes</taxon>
        <taxon>Pythiales</taxon>
        <taxon>Pythiaceae</taxon>
    </lineage>
</organism>
<dbReference type="Proteomes" id="UP001146120">
    <property type="component" value="Unassembled WGS sequence"/>
</dbReference>
<feature type="compositionally biased region" description="Polar residues" evidence="2">
    <location>
        <begin position="249"/>
        <end position="262"/>
    </location>
</feature>
<dbReference type="PROSITE" id="PS50238">
    <property type="entry name" value="RHOGAP"/>
    <property type="match status" value="1"/>
</dbReference>
<feature type="compositionally biased region" description="Basic and acidic residues" evidence="2">
    <location>
        <begin position="67"/>
        <end position="80"/>
    </location>
</feature>
<feature type="domain" description="Rho-GAP" evidence="4">
    <location>
        <begin position="596"/>
        <end position="795"/>
    </location>
</feature>
<feature type="region of interest" description="Disordered" evidence="2">
    <location>
        <begin position="505"/>
        <end position="530"/>
    </location>
</feature>
<evidence type="ECO:0000256" key="2">
    <source>
        <dbReference type="SAM" id="MobiDB-lite"/>
    </source>
</evidence>
<dbReference type="CDD" id="cd00821">
    <property type="entry name" value="PH"/>
    <property type="match status" value="1"/>
</dbReference>
<dbReference type="SUPFAM" id="SSF48350">
    <property type="entry name" value="GTPase activation domain, GAP"/>
    <property type="match status" value="1"/>
</dbReference>
<evidence type="ECO:0000256" key="1">
    <source>
        <dbReference type="ARBA" id="ARBA00022468"/>
    </source>
</evidence>
<feature type="compositionally biased region" description="Acidic residues" evidence="2">
    <location>
        <begin position="117"/>
        <end position="130"/>
    </location>
</feature>
<keyword evidence="6" id="KW-1185">Reference proteome</keyword>
<feature type="compositionally biased region" description="Polar residues" evidence="2">
    <location>
        <begin position="186"/>
        <end position="202"/>
    </location>
</feature>
<evidence type="ECO:0000259" key="4">
    <source>
        <dbReference type="PROSITE" id="PS50238"/>
    </source>
</evidence>
<proteinExistence type="predicted"/>
<protein>
    <submittedName>
        <fullName evidence="5">Uncharacterized protein</fullName>
    </submittedName>
</protein>
<reference evidence="5" key="1">
    <citation type="submission" date="2022-11" db="EMBL/GenBank/DDBJ databases">
        <authorList>
            <person name="Morgan W.R."/>
            <person name="Tartar A."/>
        </authorList>
    </citation>
    <scope>NUCLEOTIDE SEQUENCE</scope>
    <source>
        <strain evidence="5">ARSEF 373</strain>
    </source>
</reference>
<reference evidence="5" key="2">
    <citation type="journal article" date="2023" name="Microbiol Resour">
        <title>Decontamination and Annotation of the Draft Genome Sequence of the Oomycete Lagenidium giganteum ARSEF 373.</title>
        <authorList>
            <person name="Morgan W.R."/>
            <person name="Tartar A."/>
        </authorList>
    </citation>
    <scope>NUCLEOTIDE SEQUENCE</scope>
    <source>
        <strain evidence="5">ARSEF 373</strain>
    </source>
</reference>
<dbReference type="PROSITE" id="PS50003">
    <property type="entry name" value="PH_DOMAIN"/>
    <property type="match status" value="1"/>
</dbReference>
<feature type="region of interest" description="Disordered" evidence="2">
    <location>
        <begin position="371"/>
        <end position="403"/>
    </location>
</feature>
<feature type="domain" description="PH" evidence="3">
    <location>
        <begin position="409"/>
        <end position="553"/>
    </location>
</feature>
<dbReference type="SUPFAM" id="SSF50729">
    <property type="entry name" value="PH domain-like"/>
    <property type="match status" value="1"/>
</dbReference>